<evidence type="ECO:0000256" key="2">
    <source>
        <dbReference type="PROSITE-ProRule" id="PRU00335"/>
    </source>
</evidence>
<dbReference type="PANTHER" id="PTHR43479:SF22">
    <property type="entry name" value="TRANSCRIPTIONAL REGULATOR, TETR FAMILY"/>
    <property type="match status" value="1"/>
</dbReference>
<dbReference type="SUPFAM" id="SSF46689">
    <property type="entry name" value="Homeodomain-like"/>
    <property type="match status" value="1"/>
</dbReference>
<proteinExistence type="predicted"/>
<feature type="domain" description="HTH tetR-type" evidence="4">
    <location>
        <begin position="2"/>
        <end position="62"/>
    </location>
</feature>
<dbReference type="Pfam" id="PF00440">
    <property type="entry name" value="TetR_N"/>
    <property type="match status" value="1"/>
</dbReference>
<feature type="coiled-coil region" evidence="3">
    <location>
        <begin position="207"/>
        <end position="239"/>
    </location>
</feature>
<organism evidence="5 6">
    <name type="scientific">Pseudoalteromonas peptidolytica F12-50-A1</name>
    <dbReference type="NCBI Taxonomy" id="1315280"/>
    <lineage>
        <taxon>Bacteria</taxon>
        <taxon>Pseudomonadati</taxon>
        <taxon>Pseudomonadota</taxon>
        <taxon>Gammaproteobacteria</taxon>
        <taxon>Alteromonadales</taxon>
        <taxon>Pseudoalteromonadaceae</taxon>
        <taxon>Pseudoalteromonas</taxon>
    </lineage>
</organism>
<accession>A0A8I0N1Q9</accession>
<dbReference type="RefSeq" id="WP_147391282.1">
    <property type="nucleotide sequence ID" value="NZ_AQHF01000034.1"/>
</dbReference>
<dbReference type="GO" id="GO:0003677">
    <property type="term" value="F:DNA binding"/>
    <property type="evidence" value="ECO:0007669"/>
    <property type="project" value="UniProtKB-UniRule"/>
</dbReference>
<dbReference type="InterPro" id="IPR009057">
    <property type="entry name" value="Homeodomain-like_sf"/>
</dbReference>
<keyword evidence="1 2" id="KW-0238">DNA-binding</keyword>
<dbReference type="PANTHER" id="PTHR43479">
    <property type="entry name" value="ACREF/ENVCD OPERON REPRESSOR-RELATED"/>
    <property type="match status" value="1"/>
</dbReference>
<evidence type="ECO:0000259" key="4">
    <source>
        <dbReference type="PROSITE" id="PS50977"/>
    </source>
</evidence>
<dbReference type="EMBL" id="AQHF01000034">
    <property type="protein sequence ID" value="MBE0348959.1"/>
    <property type="molecule type" value="Genomic_DNA"/>
</dbReference>
<evidence type="ECO:0000256" key="3">
    <source>
        <dbReference type="SAM" id="Coils"/>
    </source>
</evidence>
<dbReference type="Gene3D" id="1.10.357.10">
    <property type="entry name" value="Tetracycline Repressor, domain 2"/>
    <property type="match status" value="1"/>
</dbReference>
<keyword evidence="3" id="KW-0175">Coiled coil</keyword>
<evidence type="ECO:0000313" key="5">
    <source>
        <dbReference type="EMBL" id="MBE0348959.1"/>
    </source>
</evidence>
<dbReference type="PROSITE" id="PS50977">
    <property type="entry name" value="HTH_TETR_2"/>
    <property type="match status" value="1"/>
</dbReference>
<dbReference type="AlphaFoldDB" id="A0A8I0N1Q9"/>
<keyword evidence="6" id="KW-1185">Reference proteome</keyword>
<comment type="caution">
    <text evidence="5">The sequence shown here is derived from an EMBL/GenBank/DDBJ whole genome shotgun (WGS) entry which is preliminary data.</text>
</comment>
<gene>
    <name evidence="5" type="ORF">PPEP_b0831</name>
</gene>
<reference evidence="5 6" key="1">
    <citation type="submission" date="2015-06" db="EMBL/GenBank/DDBJ databases">
        <title>Genome sequence of Pseudoalteromonas peptidolytica.</title>
        <authorList>
            <person name="Xie B.-B."/>
            <person name="Rong J.-C."/>
            <person name="Qin Q.-L."/>
            <person name="Zhang Y.-Z."/>
        </authorList>
    </citation>
    <scope>NUCLEOTIDE SEQUENCE [LARGE SCALE GENOMIC DNA]</scope>
    <source>
        <strain evidence="5 6">F12-50-A1</strain>
    </source>
</reference>
<sequence length="296" mass="34010">MSDKRKLILECAEALLVSEGDCAFSMQTIADSVGISKGAIYLHFRSKEDLLLAVFQSQTNNLLEKITTVLKNATLTPDEKLRQQIRFQHEDLQQYQAMFNLLLQEESLSLNHSLLMFYQEFRLTWLTLQVGFLREKYGDQIQRWETDLAMTLDGIIANYLSLSVVEGIDFDTEKLVNWVVSCLDSICTQLPKQGLPPVLTERDLPSLKEIEAKKQQLQQQQVQQALSQLKNKAQKLKLSEPKRKIVEHTLTLLENQLQNNNPDTILLRALIAGLRDYRGLNNERQLLAERLDVEVV</sequence>
<dbReference type="InterPro" id="IPR050624">
    <property type="entry name" value="HTH-type_Tx_Regulator"/>
</dbReference>
<dbReference type="InterPro" id="IPR001647">
    <property type="entry name" value="HTH_TetR"/>
</dbReference>
<evidence type="ECO:0000313" key="6">
    <source>
        <dbReference type="Proteomes" id="UP000660708"/>
    </source>
</evidence>
<dbReference type="PRINTS" id="PR00455">
    <property type="entry name" value="HTHTETR"/>
</dbReference>
<protein>
    <recommendedName>
        <fullName evidence="4">HTH tetR-type domain-containing protein</fullName>
    </recommendedName>
</protein>
<dbReference type="Proteomes" id="UP000660708">
    <property type="component" value="Unassembled WGS sequence"/>
</dbReference>
<name>A0A8I0N1Q9_9GAMM</name>
<evidence type="ECO:0000256" key="1">
    <source>
        <dbReference type="ARBA" id="ARBA00023125"/>
    </source>
</evidence>
<feature type="DNA-binding region" description="H-T-H motif" evidence="2">
    <location>
        <begin position="25"/>
        <end position="44"/>
    </location>
</feature>